<reference evidence="4 6" key="2">
    <citation type="submission" date="2019-07" db="EMBL/GenBank/DDBJ databases">
        <title>Whole genome shotgun sequence of Acetobacter cibinongensis NBRC 16605.</title>
        <authorList>
            <person name="Hosoyama A."/>
            <person name="Uohara A."/>
            <person name="Ohji S."/>
            <person name="Ichikawa N."/>
        </authorList>
    </citation>
    <scope>NUCLEOTIDE SEQUENCE [LARGE SCALE GENOMIC DNA]</scope>
    <source>
        <strain evidence="4 6">NBRC 16605</strain>
    </source>
</reference>
<organism evidence="3 5">
    <name type="scientific">Acetobacter cibinongensis</name>
    <dbReference type="NCBI Taxonomy" id="146475"/>
    <lineage>
        <taxon>Bacteria</taxon>
        <taxon>Pseudomonadati</taxon>
        <taxon>Pseudomonadota</taxon>
        <taxon>Alphaproteobacteria</taxon>
        <taxon>Acetobacterales</taxon>
        <taxon>Acetobacteraceae</taxon>
        <taxon>Acetobacter</taxon>
    </lineage>
</organism>
<evidence type="ECO:0000313" key="4">
    <source>
        <dbReference type="EMBL" id="GEL58020.1"/>
    </source>
</evidence>
<name>A0A0D6N478_9PROT</name>
<gene>
    <name evidence="3" type="ORF">Abci_011_046</name>
    <name evidence="4" type="ORF">ACI01nite_06220</name>
</gene>
<comment type="caution">
    <text evidence="3">The sequence shown here is derived from an EMBL/GenBank/DDBJ whole genome shotgun (WGS) entry which is preliminary data.</text>
</comment>
<keyword evidence="3" id="KW-0413">Isomerase</keyword>
<feature type="signal peptide" evidence="1">
    <location>
        <begin position="1"/>
        <end position="39"/>
    </location>
</feature>
<dbReference type="STRING" id="1231339.Abci_011_046"/>
<dbReference type="RefSeq" id="WP_084597560.1">
    <property type="nucleotide sequence ID" value="NZ_BAMV01000011.1"/>
</dbReference>
<dbReference type="EMBL" id="BJVU01000002">
    <property type="protein sequence ID" value="GEL58020.1"/>
    <property type="molecule type" value="Genomic_DNA"/>
</dbReference>
<feature type="chain" id="PRO_5030005758" evidence="1">
    <location>
        <begin position="40"/>
        <end position="184"/>
    </location>
</feature>
<evidence type="ECO:0000259" key="2">
    <source>
        <dbReference type="PROSITE" id="PS51352"/>
    </source>
</evidence>
<reference evidence="3 5" key="1">
    <citation type="submission" date="2012-11" db="EMBL/GenBank/DDBJ databases">
        <title>Whole genome sequence of Acetobacter cibinongensis 4H-1.</title>
        <authorList>
            <person name="Azuma Y."/>
            <person name="Higashiura N."/>
            <person name="Hirakawa H."/>
            <person name="Matsushita K."/>
        </authorList>
    </citation>
    <scope>NUCLEOTIDE SEQUENCE [LARGE SCALE GENOMIC DNA]</scope>
    <source>
        <strain evidence="3 5">4H-1</strain>
    </source>
</reference>
<dbReference type="InterPro" id="IPR036249">
    <property type="entry name" value="Thioredoxin-like_sf"/>
</dbReference>
<proteinExistence type="predicted"/>
<dbReference type="CDD" id="cd02947">
    <property type="entry name" value="TRX_family"/>
    <property type="match status" value="1"/>
</dbReference>
<evidence type="ECO:0000313" key="3">
    <source>
        <dbReference type="EMBL" id="GAN60316.1"/>
    </source>
</evidence>
<dbReference type="Proteomes" id="UP000032671">
    <property type="component" value="Unassembled WGS sequence"/>
</dbReference>
<dbReference type="InterPro" id="IPR013766">
    <property type="entry name" value="Thioredoxin_domain"/>
</dbReference>
<keyword evidence="6" id="KW-1185">Reference proteome</keyword>
<dbReference type="Pfam" id="PF13899">
    <property type="entry name" value="Thioredoxin_7"/>
    <property type="match status" value="1"/>
</dbReference>
<evidence type="ECO:0000313" key="6">
    <source>
        <dbReference type="Proteomes" id="UP000321891"/>
    </source>
</evidence>
<dbReference type="EMBL" id="BAMV01000011">
    <property type="protein sequence ID" value="GAN60316.1"/>
    <property type="molecule type" value="Genomic_DNA"/>
</dbReference>
<sequence>MTLSAFLRFSKHSAPSAKKGLFAAALLSCTFAAPLLAHAQTPVPQVGTLNVKAVAQPYDTPDAAPKTVEEAFATARKTGRKVLLDFGANWCPDCRVLSGVLDDPAIAPWVQENFVVASINVDHFNHNMDIAKKYGITIKAIPVALVVTPDGKVLNPDATLELGNARTMSAQAVVDKLNEWLKRS</sequence>
<evidence type="ECO:0000256" key="1">
    <source>
        <dbReference type="SAM" id="SignalP"/>
    </source>
</evidence>
<dbReference type="Gene3D" id="3.40.30.10">
    <property type="entry name" value="Glutaredoxin"/>
    <property type="match status" value="1"/>
</dbReference>
<dbReference type="GO" id="GO:0016853">
    <property type="term" value="F:isomerase activity"/>
    <property type="evidence" value="ECO:0007669"/>
    <property type="project" value="UniProtKB-KW"/>
</dbReference>
<evidence type="ECO:0000313" key="5">
    <source>
        <dbReference type="Proteomes" id="UP000032671"/>
    </source>
</evidence>
<accession>A0A0D6N478</accession>
<dbReference type="PROSITE" id="PS51352">
    <property type="entry name" value="THIOREDOXIN_2"/>
    <property type="match status" value="1"/>
</dbReference>
<dbReference type="Proteomes" id="UP000321891">
    <property type="component" value="Unassembled WGS sequence"/>
</dbReference>
<accession>A0A6N3SKY3</accession>
<protein>
    <submittedName>
        <fullName evidence="3">Protein disulfide isomerase</fullName>
    </submittedName>
</protein>
<feature type="domain" description="Thioredoxin" evidence="2">
    <location>
        <begin position="49"/>
        <end position="182"/>
    </location>
</feature>
<keyword evidence="1" id="KW-0732">Signal</keyword>
<dbReference type="SUPFAM" id="SSF52833">
    <property type="entry name" value="Thioredoxin-like"/>
    <property type="match status" value="1"/>
</dbReference>
<dbReference type="AlphaFoldDB" id="A0A0D6N478"/>